<evidence type="ECO:0000313" key="2">
    <source>
        <dbReference type="Proteomes" id="UP000879542"/>
    </source>
</evidence>
<organism evidence="1 2">
    <name type="scientific">Clostridioides difficile</name>
    <name type="common">Peptoclostridium difficile</name>
    <dbReference type="NCBI Taxonomy" id="1496"/>
    <lineage>
        <taxon>Bacteria</taxon>
        <taxon>Bacillati</taxon>
        <taxon>Bacillota</taxon>
        <taxon>Clostridia</taxon>
        <taxon>Peptostreptococcales</taxon>
        <taxon>Peptostreptococcaceae</taxon>
        <taxon>Clostridioides</taxon>
    </lineage>
</organism>
<dbReference type="Proteomes" id="UP000879542">
    <property type="component" value="Unassembled WGS sequence"/>
</dbReference>
<name>A0A9P4DB45_CLODI</name>
<dbReference type="RefSeq" id="WP_021387620.1">
    <property type="nucleotide sequence ID" value="NZ_AP025558.1"/>
</dbReference>
<accession>A0A9P4DB45</accession>
<reference evidence="1" key="1">
    <citation type="journal article" date="2018" name="Genome Biol.">
        <title>SKESA: strategic k-mer extension for scrupulous assemblies.</title>
        <authorList>
            <person name="Souvorov A."/>
            <person name="Agarwala R."/>
            <person name="Lipman D.J."/>
        </authorList>
    </citation>
    <scope>NUCLEOTIDE SEQUENCE</scope>
    <source>
        <strain evidence="1">Clostridioides</strain>
    </source>
</reference>
<protein>
    <recommendedName>
        <fullName evidence="3">Phage-related regulatory protein</fullName>
    </recommendedName>
</protein>
<evidence type="ECO:0000313" key="1">
    <source>
        <dbReference type="EMBL" id="HBH2621897.1"/>
    </source>
</evidence>
<evidence type="ECO:0008006" key="3">
    <source>
        <dbReference type="Google" id="ProtNLM"/>
    </source>
</evidence>
<gene>
    <name evidence="1" type="ORF">KRQ00_003711</name>
</gene>
<comment type="caution">
    <text evidence="1">The sequence shown here is derived from an EMBL/GenBank/DDBJ whole genome shotgun (WGS) entry which is preliminary data.</text>
</comment>
<reference evidence="1" key="2">
    <citation type="submission" date="2021-06" db="EMBL/GenBank/DDBJ databases">
        <authorList>
            <consortium name="NCBI Pathogen Detection Project"/>
        </authorList>
    </citation>
    <scope>NUCLEOTIDE SEQUENCE</scope>
    <source>
        <strain evidence="1">Clostridioides</strain>
    </source>
</reference>
<dbReference type="EMBL" id="DAEQIJ010000029">
    <property type="protein sequence ID" value="HBH2621897.1"/>
    <property type="molecule type" value="Genomic_DNA"/>
</dbReference>
<proteinExistence type="predicted"/>
<sequence>MNNGFYKLNSVVLNFDIKNDVNKIRFNHYIMRKENIQRLQGTLPNGQFYMTVRRAATDLQLSISTISRLVKEFLDLGIIRLVSKGVKGNRSVYSYVSIEFN</sequence>
<dbReference type="AlphaFoldDB" id="A0A9P4DB45"/>